<comment type="miscellaneous">
    <text evidence="9">During catalysis, the active site Cys acts as a nucleophile attacking the alpha-carbonyl group of tRNA-bound glutamate with the formation of a thioester intermediate between enzyme and glutamate, and the concomitant release of tRNA(Glu). The thioester intermediate is finally reduced by direct hydride transfer from NADPH, to form the product GSA.</text>
</comment>
<evidence type="ECO:0000256" key="11">
    <source>
        <dbReference type="PIRSR" id="PIRSR000445-2"/>
    </source>
</evidence>
<keyword evidence="6 9" id="KW-0627">Porphyrin biosynthesis</keyword>
<feature type="domain" description="Glutamyl-tRNA reductase N-terminal" evidence="17">
    <location>
        <begin position="6"/>
        <end position="157"/>
    </location>
</feature>
<dbReference type="Pfam" id="PF01488">
    <property type="entry name" value="Shikimate_DH"/>
    <property type="match status" value="1"/>
</dbReference>
<evidence type="ECO:0000256" key="6">
    <source>
        <dbReference type="ARBA" id="ARBA00023244"/>
    </source>
</evidence>
<dbReference type="InterPro" id="IPR036453">
    <property type="entry name" value="GluRdtase_dimer_dom_sf"/>
</dbReference>
<dbReference type="InterPro" id="IPR006151">
    <property type="entry name" value="Shikm_DH/Glu-tRNA_Rdtase"/>
</dbReference>
<dbReference type="SUPFAM" id="SSF69742">
    <property type="entry name" value="Glutamyl tRNA-reductase catalytic, N-terminal domain"/>
    <property type="match status" value="1"/>
</dbReference>
<protein>
    <recommendedName>
        <fullName evidence="8 9">Glutamyl-tRNA reductase</fullName>
        <shortName evidence="9">GluTR</shortName>
        <ecNumber evidence="3 9">1.2.1.70</ecNumber>
    </recommendedName>
</protein>
<evidence type="ECO:0000259" key="16">
    <source>
        <dbReference type="Pfam" id="PF01488"/>
    </source>
</evidence>
<dbReference type="SUPFAM" id="SSF69075">
    <property type="entry name" value="Glutamyl tRNA-reductase dimerization domain"/>
    <property type="match status" value="1"/>
</dbReference>
<dbReference type="AlphaFoldDB" id="A0A172YEF3"/>
<evidence type="ECO:0000259" key="15">
    <source>
        <dbReference type="Pfam" id="PF00745"/>
    </source>
</evidence>
<comment type="subunit">
    <text evidence="9">Homodimer.</text>
</comment>
<dbReference type="NCBIfam" id="TIGR01035">
    <property type="entry name" value="hemA"/>
    <property type="match status" value="1"/>
</dbReference>
<dbReference type="Pfam" id="PF05201">
    <property type="entry name" value="GlutR_N"/>
    <property type="match status" value="1"/>
</dbReference>
<dbReference type="InterPro" id="IPR036343">
    <property type="entry name" value="GluRdtase_N_sf"/>
</dbReference>
<dbReference type="InterPro" id="IPR015895">
    <property type="entry name" value="4pyrrol_synth_GluRdtase_N"/>
</dbReference>
<dbReference type="Gene3D" id="3.30.460.30">
    <property type="entry name" value="Glutamyl-tRNA reductase, N-terminal domain"/>
    <property type="match status" value="1"/>
</dbReference>
<evidence type="ECO:0000256" key="8">
    <source>
        <dbReference type="ARBA" id="ARBA00068659"/>
    </source>
</evidence>
<comment type="pathway">
    <text evidence="1 9 14">Porphyrin-containing compound metabolism; protoporphyrin-IX biosynthesis; 5-aminolevulinate from L-glutamyl-tRNA(Glu): step 1/2.</text>
</comment>
<feature type="site" description="Important for activity" evidence="9 13">
    <location>
        <position position="100"/>
    </location>
</feature>
<evidence type="ECO:0000313" key="18">
    <source>
        <dbReference type="EMBL" id="ANF57472.1"/>
    </source>
</evidence>
<dbReference type="STRING" id="376489.A5892_08345"/>
<evidence type="ECO:0000313" key="19">
    <source>
        <dbReference type="Proteomes" id="UP000077875"/>
    </source>
</evidence>
<dbReference type="FunFam" id="3.40.50.720:FF:000031">
    <property type="entry name" value="Glutamyl-tRNA reductase"/>
    <property type="match status" value="1"/>
</dbReference>
<feature type="binding site" evidence="9 11">
    <location>
        <position position="110"/>
    </location>
    <ligand>
        <name>substrate</name>
    </ligand>
</feature>
<feature type="domain" description="Quinate/shikimate 5-dehydrogenase/glutamyl-tRNA reductase" evidence="16">
    <location>
        <begin position="173"/>
        <end position="307"/>
    </location>
</feature>
<keyword evidence="19" id="KW-1185">Reference proteome</keyword>
<evidence type="ECO:0000256" key="2">
    <source>
        <dbReference type="ARBA" id="ARBA00005916"/>
    </source>
</evidence>
<proteinExistence type="inferred from homology"/>
<evidence type="ECO:0000256" key="12">
    <source>
        <dbReference type="PIRSR" id="PIRSR000445-3"/>
    </source>
</evidence>
<dbReference type="FunFam" id="3.30.460.30:FF:000001">
    <property type="entry name" value="Glutamyl-tRNA reductase"/>
    <property type="match status" value="1"/>
</dbReference>
<organism evidence="18 19">
    <name type="scientific">Halotalea alkalilenta</name>
    <dbReference type="NCBI Taxonomy" id="376489"/>
    <lineage>
        <taxon>Bacteria</taxon>
        <taxon>Pseudomonadati</taxon>
        <taxon>Pseudomonadota</taxon>
        <taxon>Gammaproteobacteria</taxon>
        <taxon>Oceanospirillales</taxon>
        <taxon>Halomonadaceae</taxon>
        <taxon>Halotalea</taxon>
    </lineage>
</organism>
<dbReference type="PIRSF" id="PIRSF000445">
    <property type="entry name" value="4pyrrol_synth_GluRdtase"/>
    <property type="match status" value="1"/>
</dbReference>
<name>A0A172YEF3_9GAMM</name>
<dbReference type="PANTHER" id="PTHR43013">
    <property type="entry name" value="GLUTAMYL-TRNA REDUCTASE"/>
    <property type="match status" value="1"/>
</dbReference>
<evidence type="ECO:0000259" key="17">
    <source>
        <dbReference type="Pfam" id="PF05201"/>
    </source>
</evidence>
<dbReference type="InterPro" id="IPR000343">
    <property type="entry name" value="4pyrrol_synth_GluRdtase"/>
</dbReference>
<feature type="domain" description="Tetrapyrrole biosynthesis glutamyl-tRNA reductase dimerisation" evidence="15">
    <location>
        <begin position="321"/>
        <end position="415"/>
    </location>
</feature>
<dbReference type="InterPro" id="IPR036291">
    <property type="entry name" value="NAD(P)-bd_dom_sf"/>
</dbReference>
<feature type="binding site" evidence="9 11">
    <location>
        <position position="121"/>
    </location>
    <ligand>
        <name>substrate</name>
    </ligand>
</feature>
<sequence>MTLLILGTNHRTASLDLREAVAFSPEQLEQAHAELVALEGVDEAVIVSTCNRTELYLSGEGLDAGFGARAFAWLAGFHRVAQASLQECFYQHVGDRAARHLMRVACGLDSMVLGEPQILGQIKGGYQLARRYATLGGPLEQLFQYAFSTAKQVRTETGIGENPVSVAYAAVNLAGRIFDDLSHSRALLIGAGETIDLVARHLREAGIQGLIIANRTQARAERLAAEVGGVAVGLEEVPQALSCADIVITSTASPLPVLGKGAVESALKVRRHRPIFMVDIAVPRDIEPEVGELDDVFLYTVDDLNEIIDENRRSREVAATQAESMIDERVDEWHRDRRERGAGQLIRRHRRQAEALRQAAEAHALAQLERGENPQDVIRRLSHQLTNKLLHGPTARLRAASGAERQDIIAAAEALLLDEAASDAFDAAEIDALKLGAHCPIGAHSQQVP</sequence>
<dbReference type="HAMAP" id="MF_00087">
    <property type="entry name" value="Glu_tRNA_reductase"/>
    <property type="match status" value="1"/>
</dbReference>
<dbReference type="CDD" id="cd05213">
    <property type="entry name" value="NAD_bind_Glutamyl_tRNA_reduct"/>
    <property type="match status" value="1"/>
</dbReference>
<evidence type="ECO:0000256" key="1">
    <source>
        <dbReference type="ARBA" id="ARBA00005059"/>
    </source>
</evidence>
<dbReference type="Proteomes" id="UP000077875">
    <property type="component" value="Chromosome"/>
</dbReference>
<reference evidence="18 19" key="1">
    <citation type="submission" date="2016-04" db="EMBL/GenBank/DDBJ databases">
        <title>Complete Genome Sequence of Halotalea alkalilenta IHB B 13600.</title>
        <authorList>
            <person name="Swarnkar M.K."/>
            <person name="Sharma A."/>
            <person name="Kaushal K."/>
            <person name="Soni R."/>
            <person name="Rana S."/>
            <person name="Singh A.K."/>
            <person name="Gulati A."/>
        </authorList>
    </citation>
    <scope>NUCLEOTIDE SEQUENCE [LARGE SCALE GENOMIC DNA]</scope>
    <source>
        <strain evidence="18 19">IHB B 13600</strain>
    </source>
</reference>
<dbReference type="InterPro" id="IPR015896">
    <property type="entry name" value="4pyrrol_synth_GluRdtase_dimer"/>
</dbReference>
<comment type="domain">
    <text evidence="9">Possesses an unusual extended V-shaped dimeric structure with each monomer consisting of three distinct domains arranged along a curved 'spinal' alpha-helix. The N-terminal catalytic domain specifically recognizes the glutamate moiety of the substrate. The second domain is the NADPH-binding domain, and the third C-terminal domain is responsible for dimerization.</text>
</comment>
<feature type="active site" description="Nucleophile" evidence="9 10">
    <location>
        <position position="50"/>
    </location>
</feature>
<feature type="binding site" evidence="9 11">
    <location>
        <begin position="115"/>
        <end position="117"/>
    </location>
    <ligand>
        <name>substrate</name>
    </ligand>
</feature>
<evidence type="ECO:0000256" key="13">
    <source>
        <dbReference type="PIRSR" id="PIRSR000445-4"/>
    </source>
</evidence>
<comment type="similarity">
    <text evidence="2 9 14">Belongs to the glutamyl-tRNA reductase family.</text>
</comment>
<dbReference type="Gene3D" id="3.40.50.720">
    <property type="entry name" value="NAD(P)-binding Rossmann-like Domain"/>
    <property type="match status" value="1"/>
</dbReference>
<evidence type="ECO:0000256" key="14">
    <source>
        <dbReference type="RuleBase" id="RU000584"/>
    </source>
</evidence>
<gene>
    <name evidence="9" type="primary">hemA</name>
    <name evidence="18" type="ORF">A5892_08345</name>
</gene>
<dbReference type="GO" id="GO:0008883">
    <property type="term" value="F:glutamyl-tRNA reductase activity"/>
    <property type="evidence" value="ECO:0007669"/>
    <property type="project" value="UniProtKB-UniRule"/>
</dbReference>
<evidence type="ECO:0000256" key="5">
    <source>
        <dbReference type="ARBA" id="ARBA00023002"/>
    </source>
</evidence>
<evidence type="ECO:0000256" key="3">
    <source>
        <dbReference type="ARBA" id="ARBA00012970"/>
    </source>
</evidence>
<evidence type="ECO:0000256" key="4">
    <source>
        <dbReference type="ARBA" id="ARBA00022857"/>
    </source>
</evidence>
<dbReference type="UniPathway" id="UPA00251">
    <property type="reaction ID" value="UER00316"/>
</dbReference>
<feature type="binding site" evidence="9 11">
    <location>
        <begin position="49"/>
        <end position="52"/>
    </location>
    <ligand>
        <name>substrate</name>
    </ligand>
</feature>
<accession>A0A172YEF3</accession>
<dbReference type="PANTHER" id="PTHR43013:SF1">
    <property type="entry name" value="GLUTAMYL-TRNA REDUCTASE"/>
    <property type="match status" value="1"/>
</dbReference>
<dbReference type="GO" id="GO:0050661">
    <property type="term" value="F:NADP binding"/>
    <property type="evidence" value="ECO:0007669"/>
    <property type="project" value="InterPro"/>
</dbReference>
<dbReference type="GO" id="GO:0019353">
    <property type="term" value="P:protoporphyrinogen IX biosynthetic process from glutamate"/>
    <property type="evidence" value="ECO:0007669"/>
    <property type="project" value="TreeGrafter"/>
</dbReference>
<dbReference type="EC" id="1.2.1.70" evidence="3 9"/>
<dbReference type="Pfam" id="PF00745">
    <property type="entry name" value="GlutR_dimer"/>
    <property type="match status" value="1"/>
</dbReference>
<dbReference type="SUPFAM" id="SSF51735">
    <property type="entry name" value="NAD(P)-binding Rossmann-fold domains"/>
    <property type="match status" value="1"/>
</dbReference>
<dbReference type="PROSITE" id="PS00747">
    <property type="entry name" value="GLUTR"/>
    <property type="match status" value="1"/>
</dbReference>
<dbReference type="EMBL" id="CP015243">
    <property type="protein sequence ID" value="ANF57472.1"/>
    <property type="molecule type" value="Genomic_DNA"/>
</dbReference>
<keyword evidence="5 9" id="KW-0560">Oxidoreductase</keyword>
<feature type="binding site" evidence="9 12">
    <location>
        <begin position="190"/>
        <end position="195"/>
    </location>
    <ligand>
        <name>NADP(+)</name>
        <dbReference type="ChEBI" id="CHEBI:58349"/>
    </ligand>
</feature>
<dbReference type="InterPro" id="IPR018214">
    <property type="entry name" value="GluRdtase_CS"/>
</dbReference>
<comment type="function">
    <text evidence="9">Catalyzes the NADPH-dependent reduction of glutamyl-tRNA(Glu) to glutamate 1-semialdehyde (GSA).</text>
</comment>
<evidence type="ECO:0000256" key="9">
    <source>
        <dbReference type="HAMAP-Rule" id="MF_00087"/>
    </source>
</evidence>
<keyword evidence="4 9" id="KW-0521">NADP</keyword>
<evidence type="ECO:0000256" key="10">
    <source>
        <dbReference type="PIRSR" id="PIRSR000445-1"/>
    </source>
</evidence>
<dbReference type="KEGG" id="haa:A5892_08345"/>
<comment type="catalytic activity">
    <reaction evidence="7 9 14">
        <text>(S)-4-amino-5-oxopentanoate + tRNA(Glu) + NADP(+) = L-glutamyl-tRNA(Glu) + NADPH + H(+)</text>
        <dbReference type="Rhea" id="RHEA:12344"/>
        <dbReference type="Rhea" id="RHEA-COMP:9663"/>
        <dbReference type="Rhea" id="RHEA-COMP:9680"/>
        <dbReference type="ChEBI" id="CHEBI:15378"/>
        <dbReference type="ChEBI" id="CHEBI:57501"/>
        <dbReference type="ChEBI" id="CHEBI:57783"/>
        <dbReference type="ChEBI" id="CHEBI:58349"/>
        <dbReference type="ChEBI" id="CHEBI:78442"/>
        <dbReference type="ChEBI" id="CHEBI:78520"/>
        <dbReference type="EC" id="1.2.1.70"/>
    </reaction>
</comment>
<dbReference type="RefSeq" id="WP_064122419.1">
    <property type="nucleotide sequence ID" value="NZ_CP015243.1"/>
</dbReference>
<evidence type="ECO:0000256" key="7">
    <source>
        <dbReference type="ARBA" id="ARBA00047464"/>
    </source>
</evidence>